<gene>
    <name evidence="1" type="ORF">L210DRAFT_2726779</name>
</gene>
<accession>A0AAD4BA41</accession>
<proteinExistence type="predicted"/>
<evidence type="ECO:0000313" key="2">
    <source>
        <dbReference type="Proteomes" id="UP001194468"/>
    </source>
</evidence>
<dbReference type="Gene3D" id="3.80.10.10">
    <property type="entry name" value="Ribonuclease Inhibitor"/>
    <property type="match status" value="1"/>
</dbReference>
<dbReference type="InterPro" id="IPR032675">
    <property type="entry name" value="LRR_dom_sf"/>
</dbReference>
<keyword evidence="2" id="KW-1185">Reference proteome</keyword>
<reference evidence="1" key="1">
    <citation type="submission" date="2019-10" db="EMBL/GenBank/DDBJ databases">
        <authorList>
            <consortium name="DOE Joint Genome Institute"/>
            <person name="Kuo A."/>
            <person name="Miyauchi S."/>
            <person name="Kiss E."/>
            <person name="Drula E."/>
            <person name="Kohler A."/>
            <person name="Sanchez-Garcia M."/>
            <person name="Andreopoulos B."/>
            <person name="Barry K.W."/>
            <person name="Bonito G."/>
            <person name="Buee M."/>
            <person name="Carver A."/>
            <person name="Chen C."/>
            <person name="Cichocki N."/>
            <person name="Clum A."/>
            <person name="Culley D."/>
            <person name="Crous P.W."/>
            <person name="Fauchery L."/>
            <person name="Girlanda M."/>
            <person name="Hayes R."/>
            <person name="Keri Z."/>
            <person name="LaButti K."/>
            <person name="Lipzen A."/>
            <person name="Lombard V."/>
            <person name="Magnuson J."/>
            <person name="Maillard F."/>
            <person name="Morin E."/>
            <person name="Murat C."/>
            <person name="Nolan M."/>
            <person name="Ohm R."/>
            <person name="Pangilinan J."/>
            <person name="Pereira M."/>
            <person name="Perotto S."/>
            <person name="Peter M."/>
            <person name="Riley R."/>
            <person name="Sitrit Y."/>
            <person name="Stielow B."/>
            <person name="Szollosi G."/>
            <person name="Zifcakova L."/>
            <person name="Stursova M."/>
            <person name="Spatafora J.W."/>
            <person name="Tedersoo L."/>
            <person name="Vaario L.-M."/>
            <person name="Yamada A."/>
            <person name="Yan M."/>
            <person name="Wang P."/>
            <person name="Xu J."/>
            <person name="Bruns T."/>
            <person name="Baldrian P."/>
            <person name="Vilgalys R."/>
            <person name="Henrissat B."/>
            <person name="Grigoriev I.V."/>
            <person name="Hibbett D."/>
            <person name="Nagy L.G."/>
            <person name="Martin F.M."/>
        </authorList>
    </citation>
    <scope>NUCLEOTIDE SEQUENCE</scope>
    <source>
        <strain evidence="1">BED1</strain>
    </source>
</reference>
<comment type="caution">
    <text evidence="1">The sequence shown here is derived from an EMBL/GenBank/DDBJ whole genome shotgun (WGS) entry which is preliminary data.</text>
</comment>
<name>A0AAD4BA41_BOLED</name>
<sequence>MYVDRTSFAPIRLLLNPSLVHLDVRVDDGAHTSFLAFLESYHTLCPNLKSLELHHSPRVPEVTAAISRAIPRSPNLETLRCNGIDEGALIHVIQSRCPSRVQIQLAQLPTSQSEQTSCLWYS</sequence>
<dbReference type="AlphaFoldDB" id="A0AAD4BA41"/>
<organism evidence="1 2">
    <name type="scientific">Boletus edulis BED1</name>
    <dbReference type="NCBI Taxonomy" id="1328754"/>
    <lineage>
        <taxon>Eukaryota</taxon>
        <taxon>Fungi</taxon>
        <taxon>Dikarya</taxon>
        <taxon>Basidiomycota</taxon>
        <taxon>Agaricomycotina</taxon>
        <taxon>Agaricomycetes</taxon>
        <taxon>Agaricomycetidae</taxon>
        <taxon>Boletales</taxon>
        <taxon>Boletineae</taxon>
        <taxon>Boletaceae</taxon>
        <taxon>Boletoideae</taxon>
        <taxon>Boletus</taxon>
    </lineage>
</organism>
<dbReference type="SUPFAM" id="SSF52047">
    <property type="entry name" value="RNI-like"/>
    <property type="match status" value="1"/>
</dbReference>
<reference evidence="1" key="2">
    <citation type="journal article" date="2020" name="Nat. Commun.">
        <title>Large-scale genome sequencing of mycorrhizal fungi provides insights into the early evolution of symbiotic traits.</title>
        <authorList>
            <person name="Miyauchi S."/>
            <person name="Kiss E."/>
            <person name="Kuo A."/>
            <person name="Drula E."/>
            <person name="Kohler A."/>
            <person name="Sanchez-Garcia M."/>
            <person name="Morin E."/>
            <person name="Andreopoulos B."/>
            <person name="Barry K.W."/>
            <person name="Bonito G."/>
            <person name="Buee M."/>
            <person name="Carver A."/>
            <person name="Chen C."/>
            <person name="Cichocki N."/>
            <person name="Clum A."/>
            <person name="Culley D."/>
            <person name="Crous P.W."/>
            <person name="Fauchery L."/>
            <person name="Girlanda M."/>
            <person name="Hayes R.D."/>
            <person name="Keri Z."/>
            <person name="LaButti K."/>
            <person name="Lipzen A."/>
            <person name="Lombard V."/>
            <person name="Magnuson J."/>
            <person name="Maillard F."/>
            <person name="Murat C."/>
            <person name="Nolan M."/>
            <person name="Ohm R.A."/>
            <person name="Pangilinan J."/>
            <person name="Pereira M.F."/>
            <person name="Perotto S."/>
            <person name="Peter M."/>
            <person name="Pfister S."/>
            <person name="Riley R."/>
            <person name="Sitrit Y."/>
            <person name="Stielow J.B."/>
            <person name="Szollosi G."/>
            <person name="Zifcakova L."/>
            <person name="Stursova M."/>
            <person name="Spatafora J.W."/>
            <person name="Tedersoo L."/>
            <person name="Vaario L.M."/>
            <person name="Yamada A."/>
            <person name="Yan M."/>
            <person name="Wang P."/>
            <person name="Xu J."/>
            <person name="Bruns T."/>
            <person name="Baldrian P."/>
            <person name="Vilgalys R."/>
            <person name="Dunand C."/>
            <person name="Henrissat B."/>
            <person name="Grigoriev I.V."/>
            <person name="Hibbett D."/>
            <person name="Nagy L.G."/>
            <person name="Martin F.M."/>
        </authorList>
    </citation>
    <scope>NUCLEOTIDE SEQUENCE</scope>
    <source>
        <strain evidence="1">BED1</strain>
    </source>
</reference>
<protein>
    <submittedName>
        <fullName evidence="1">Uncharacterized protein</fullName>
    </submittedName>
</protein>
<dbReference type="EMBL" id="WHUW01000340">
    <property type="protein sequence ID" value="KAF8415341.1"/>
    <property type="molecule type" value="Genomic_DNA"/>
</dbReference>
<evidence type="ECO:0000313" key="1">
    <source>
        <dbReference type="EMBL" id="KAF8415341.1"/>
    </source>
</evidence>
<dbReference type="Proteomes" id="UP001194468">
    <property type="component" value="Unassembled WGS sequence"/>
</dbReference>